<dbReference type="AlphaFoldDB" id="A0AAD7Q0K2"/>
<keyword evidence="3" id="KW-1185">Reference proteome</keyword>
<organism evidence="2 3">
    <name type="scientific">Quillaja saponaria</name>
    <name type="common">Soap bark tree</name>
    <dbReference type="NCBI Taxonomy" id="32244"/>
    <lineage>
        <taxon>Eukaryota</taxon>
        <taxon>Viridiplantae</taxon>
        <taxon>Streptophyta</taxon>
        <taxon>Embryophyta</taxon>
        <taxon>Tracheophyta</taxon>
        <taxon>Spermatophyta</taxon>
        <taxon>Magnoliopsida</taxon>
        <taxon>eudicotyledons</taxon>
        <taxon>Gunneridae</taxon>
        <taxon>Pentapetalae</taxon>
        <taxon>rosids</taxon>
        <taxon>fabids</taxon>
        <taxon>Fabales</taxon>
        <taxon>Quillajaceae</taxon>
        <taxon>Quillaja</taxon>
    </lineage>
</organism>
<accession>A0AAD7Q0K2</accession>
<evidence type="ECO:0000313" key="2">
    <source>
        <dbReference type="EMBL" id="KAJ7972618.1"/>
    </source>
</evidence>
<feature type="compositionally biased region" description="Basic and acidic residues" evidence="1">
    <location>
        <begin position="94"/>
        <end position="129"/>
    </location>
</feature>
<dbReference type="KEGG" id="qsa:O6P43_010477"/>
<proteinExistence type="predicted"/>
<feature type="compositionally biased region" description="Polar residues" evidence="1">
    <location>
        <begin position="15"/>
        <end position="24"/>
    </location>
</feature>
<name>A0AAD7Q0K2_QUISA</name>
<gene>
    <name evidence="2" type="ORF">O6P43_010477</name>
</gene>
<dbReference type="EMBL" id="JARAOO010000004">
    <property type="protein sequence ID" value="KAJ7972618.1"/>
    <property type="molecule type" value="Genomic_DNA"/>
</dbReference>
<protein>
    <submittedName>
        <fullName evidence="2">Embryo sac development arrest 6</fullName>
    </submittedName>
</protein>
<dbReference type="PANTHER" id="PTHR34657">
    <property type="entry name" value="EMBRYO SAC DEVELOPMENT ARREST 6"/>
    <property type="match status" value="1"/>
</dbReference>
<sequence>MNTKTMRLPPRRVLTATTPSSNPTNKRKERENGFDGAKPSTPSTAKVIKPGTPKLGSEPSSSKRIESASSNQLLAGYLAHEFLTKGNLLGQTWDPDRGEPARNVSTKDWRRNGKQSEKWKAEPKRKVVEPEPELEENEKNQKYAEVASLLKTNGAHLPGIFNPTQLGRFLQL</sequence>
<feature type="region of interest" description="Disordered" evidence="1">
    <location>
        <begin position="1"/>
        <end position="67"/>
    </location>
</feature>
<comment type="caution">
    <text evidence="2">The sequence shown here is derived from an EMBL/GenBank/DDBJ whole genome shotgun (WGS) entry which is preliminary data.</text>
</comment>
<evidence type="ECO:0000313" key="3">
    <source>
        <dbReference type="Proteomes" id="UP001163823"/>
    </source>
</evidence>
<dbReference type="Proteomes" id="UP001163823">
    <property type="component" value="Chromosome 4"/>
</dbReference>
<reference evidence="2" key="1">
    <citation type="journal article" date="2023" name="Science">
        <title>Elucidation of the pathway for biosynthesis of saponin adjuvants from the soapbark tree.</title>
        <authorList>
            <person name="Reed J."/>
            <person name="Orme A."/>
            <person name="El-Demerdash A."/>
            <person name="Owen C."/>
            <person name="Martin L.B.B."/>
            <person name="Misra R.C."/>
            <person name="Kikuchi S."/>
            <person name="Rejzek M."/>
            <person name="Martin A.C."/>
            <person name="Harkess A."/>
            <person name="Leebens-Mack J."/>
            <person name="Louveau T."/>
            <person name="Stephenson M.J."/>
            <person name="Osbourn A."/>
        </authorList>
    </citation>
    <scope>NUCLEOTIDE SEQUENCE</scope>
    <source>
        <strain evidence="2">S10</strain>
    </source>
</reference>
<evidence type="ECO:0000256" key="1">
    <source>
        <dbReference type="SAM" id="MobiDB-lite"/>
    </source>
</evidence>
<dbReference type="PANTHER" id="PTHR34657:SF10">
    <property type="entry name" value="F21M11.6 PROTEIN"/>
    <property type="match status" value="1"/>
</dbReference>
<feature type="region of interest" description="Disordered" evidence="1">
    <location>
        <begin position="89"/>
        <end position="140"/>
    </location>
</feature>